<keyword evidence="4" id="KW-0560">Oxidoreductase</keyword>
<protein>
    <recommendedName>
        <fullName evidence="8">FAD-binding FR-type domain-containing protein</fullName>
    </recommendedName>
</protein>
<dbReference type="GeneID" id="17257089"/>
<dbReference type="Proteomes" id="UP000013827">
    <property type="component" value="Unassembled WGS sequence"/>
</dbReference>
<feature type="transmembrane region" description="Helical" evidence="7">
    <location>
        <begin position="193"/>
        <end position="215"/>
    </location>
</feature>
<dbReference type="GO" id="GO:0016491">
    <property type="term" value="F:oxidoreductase activity"/>
    <property type="evidence" value="ECO:0007669"/>
    <property type="project" value="UniProtKB-KW"/>
</dbReference>
<comment type="subcellular location">
    <subcellularLocation>
        <location evidence="1">Membrane</location>
        <topology evidence="1">Multi-pass membrane protein</topology>
    </subcellularLocation>
</comment>
<feature type="region of interest" description="Disordered" evidence="6">
    <location>
        <begin position="737"/>
        <end position="784"/>
    </location>
</feature>
<dbReference type="InterPro" id="IPR013130">
    <property type="entry name" value="Fe3_Rdtase_TM_dom"/>
</dbReference>
<dbReference type="STRING" id="2903.R1DQG8"/>
<keyword evidence="5 7" id="KW-0472">Membrane</keyword>
<evidence type="ECO:0000256" key="7">
    <source>
        <dbReference type="SAM" id="Phobius"/>
    </source>
</evidence>
<evidence type="ECO:0000256" key="3">
    <source>
        <dbReference type="ARBA" id="ARBA00022989"/>
    </source>
</evidence>
<sequence length="784" mass="82435">MPRSASDPLLAVPPPPTSASSSIDQESPASDRQRAIRTAIALLAVAASYVLASTYSSPQVLQANRPPHSFTAPTVEGGGYCYTPPCNPFSGTFKSPLFRNPTAVVGTPPDMKRVVAFHGYLAALLGGSLLLQASPRLRAASSASVCLYRLWRGSFGAILFLLLSGSLLGWWAVDAAQLGKLKPWAHSTAVDNLKQLGSAAGHSLNLVLGLSLLPIGKRSSPRSSLSAAFGLSWESALAYHRWLGGLGLGLMLVHVSLELAAWAFDGALVTNLLHYAPTHADTDINAWVIPLMEAVGAASLLAGAAALPAVRRRSYYTFYRLHLLLPLLLVATLVHSWDFWQTAMVGLWLYLLDKAELASLLALDLSGSRRCTLEACRPVGDDFVALALRFPRGAASARPGQVVYVQVPSLSWLQFHPFTVSDRGAKVGERASLSGGGTAHSPADAAVRHLSIKAGRKGSWTRGLHSLAASRLAEGGGQEGGAAPLRVRAIGPFGEPEERAAAHPQLILVAGGVGITPLSALAGAFIARAAAEPGSRPPTTSLRLVWVARDVRLFVEYALLLEELIALPRTSVRLYLTGKAQEERPLPACVGDNVTLGRPDLARLLPSLLGEMRREAGGGAQAANDSNADCTTGGVLADALGGDNGEPSCRGLGGEPRSRLGVFNGEDAFENGSQAGNGEDAFENGSQAGSCEERTDLSSFLREFRAACFLLAPLSMMKQEPAQWPGDYNEALRRGRERKYGSTGSGSGNEADVTLGASGNGVSSSPADSNEAASSHMDRRGVEA</sequence>
<dbReference type="eggNOG" id="KOG0039">
    <property type="taxonomic scope" value="Eukaryota"/>
</dbReference>
<dbReference type="InterPro" id="IPR017938">
    <property type="entry name" value="Riboflavin_synthase-like_b-brl"/>
</dbReference>
<feature type="region of interest" description="Disordered" evidence="6">
    <location>
        <begin position="670"/>
        <end position="690"/>
    </location>
</feature>
<feature type="compositionally biased region" description="Polar residues" evidence="6">
    <location>
        <begin position="760"/>
        <end position="773"/>
    </location>
</feature>
<keyword evidence="2 7" id="KW-0812">Transmembrane</keyword>
<feature type="transmembrane region" description="Helical" evidence="7">
    <location>
        <begin position="319"/>
        <end position="337"/>
    </location>
</feature>
<proteinExistence type="predicted"/>
<dbReference type="RefSeq" id="XP_005763348.1">
    <property type="nucleotide sequence ID" value="XM_005763291.1"/>
</dbReference>
<dbReference type="Pfam" id="PF08030">
    <property type="entry name" value="NAD_binding_6"/>
    <property type="match status" value="1"/>
</dbReference>
<dbReference type="PANTHER" id="PTHR11972">
    <property type="entry name" value="NADPH OXIDASE"/>
    <property type="match status" value="1"/>
</dbReference>
<evidence type="ECO:0000259" key="8">
    <source>
        <dbReference type="PROSITE" id="PS51384"/>
    </source>
</evidence>
<dbReference type="InterPro" id="IPR017927">
    <property type="entry name" value="FAD-bd_FR_type"/>
</dbReference>
<evidence type="ECO:0000256" key="1">
    <source>
        <dbReference type="ARBA" id="ARBA00004141"/>
    </source>
</evidence>
<dbReference type="CDD" id="cd06186">
    <property type="entry name" value="NOX_Duox_like_FAD_NADP"/>
    <property type="match status" value="1"/>
</dbReference>
<dbReference type="PROSITE" id="PS51384">
    <property type="entry name" value="FAD_FR"/>
    <property type="match status" value="1"/>
</dbReference>
<dbReference type="AlphaFoldDB" id="A0A0D3II34"/>
<accession>A0A0D3II34</accession>
<dbReference type="InterPro" id="IPR013112">
    <property type="entry name" value="FAD-bd_8"/>
</dbReference>
<dbReference type="InterPro" id="IPR039261">
    <property type="entry name" value="FNR_nucleotide-bd"/>
</dbReference>
<dbReference type="InterPro" id="IPR013121">
    <property type="entry name" value="Fe_red_NAD-bd_6"/>
</dbReference>
<feature type="region of interest" description="Disordered" evidence="6">
    <location>
        <begin position="1"/>
        <end position="31"/>
    </location>
</feature>
<feature type="transmembrane region" description="Helical" evidence="7">
    <location>
        <begin position="284"/>
        <end position="307"/>
    </location>
</feature>
<dbReference type="SUPFAM" id="SSF52343">
    <property type="entry name" value="Ferredoxin reductase-like, C-terminal NADP-linked domain"/>
    <property type="match status" value="1"/>
</dbReference>
<dbReference type="Gene3D" id="3.40.50.80">
    <property type="entry name" value="Nucleotide-binding domain of ferredoxin-NADP reductase (FNR) module"/>
    <property type="match status" value="1"/>
</dbReference>
<organism evidence="9 10">
    <name type="scientific">Emiliania huxleyi (strain CCMP1516)</name>
    <dbReference type="NCBI Taxonomy" id="280463"/>
    <lineage>
        <taxon>Eukaryota</taxon>
        <taxon>Haptista</taxon>
        <taxon>Haptophyta</taxon>
        <taxon>Prymnesiophyceae</taxon>
        <taxon>Isochrysidales</taxon>
        <taxon>Noelaerhabdaceae</taxon>
        <taxon>Emiliania</taxon>
    </lineage>
</organism>
<feature type="domain" description="FAD-binding FR-type" evidence="8">
    <location>
        <begin position="366"/>
        <end position="499"/>
    </location>
</feature>
<evidence type="ECO:0000256" key="2">
    <source>
        <dbReference type="ARBA" id="ARBA00022692"/>
    </source>
</evidence>
<dbReference type="HOGENOM" id="CLU_019920_0_0_1"/>
<feature type="transmembrane region" description="Helical" evidence="7">
    <location>
        <begin position="154"/>
        <end position="173"/>
    </location>
</feature>
<dbReference type="EnsemblProtists" id="EOD10919">
    <property type="protein sequence ID" value="EOD10919"/>
    <property type="gene ID" value="EMIHUDRAFT_215218"/>
</dbReference>
<name>A0A0D3II34_EMIH1</name>
<evidence type="ECO:0000256" key="6">
    <source>
        <dbReference type="SAM" id="MobiDB-lite"/>
    </source>
</evidence>
<keyword evidence="10" id="KW-1185">Reference proteome</keyword>
<feature type="transmembrane region" description="Helical" evidence="7">
    <location>
        <begin position="115"/>
        <end position="133"/>
    </location>
</feature>
<dbReference type="InterPro" id="IPR050369">
    <property type="entry name" value="RBOH/FRE"/>
</dbReference>
<dbReference type="Pfam" id="PF08022">
    <property type="entry name" value="FAD_binding_8"/>
    <property type="match status" value="1"/>
</dbReference>
<dbReference type="KEGG" id="ehx:EMIHUDRAFT_215218"/>
<feature type="transmembrane region" description="Helical" evidence="7">
    <location>
        <begin position="35"/>
        <end position="52"/>
    </location>
</feature>
<reference evidence="9" key="2">
    <citation type="submission" date="2024-10" db="UniProtKB">
        <authorList>
            <consortium name="EnsemblProtists"/>
        </authorList>
    </citation>
    <scope>IDENTIFICATION</scope>
</reference>
<keyword evidence="3 7" id="KW-1133">Transmembrane helix</keyword>
<evidence type="ECO:0000256" key="4">
    <source>
        <dbReference type="ARBA" id="ARBA00023002"/>
    </source>
</evidence>
<dbReference type="PaxDb" id="2903-EOD10919"/>
<dbReference type="Pfam" id="PF01794">
    <property type="entry name" value="Ferric_reduct"/>
    <property type="match status" value="1"/>
</dbReference>
<feature type="compositionally biased region" description="Low complexity" evidence="6">
    <location>
        <begin position="1"/>
        <end position="10"/>
    </location>
</feature>
<dbReference type="GO" id="GO:0005886">
    <property type="term" value="C:plasma membrane"/>
    <property type="evidence" value="ECO:0007669"/>
    <property type="project" value="TreeGrafter"/>
</dbReference>
<reference evidence="10" key="1">
    <citation type="journal article" date="2013" name="Nature">
        <title>Pan genome of the phytoplankton Emiliania underpins its global distribution.</title>
        <authorList>
            <person name="Read B.A."/>
            <person name="Kegel J."/>
            <person name="Klute M.J."/>
            <person name="Kuo A."/>
            <person name="Lefebvre S.C."/>
            <person name="Maumus F."/>
            <person name="Mayer C."/>
            <person name="Miller J."/>
            <person name="Monier A."/>
            <person name="Salamov A."/>
            <person name="Young J."/>
            <person name="Aguilar M."/>
            <person name="Claverie J.M."/>
            <person name="Frickenhaus S."/>
            <person name="Gonzalez K."/>
            <person name="Herman E.K."/>
            <person name="Lin Y.C."/>
            <person name="Napier J."/>
            <person name="Ogata H."/>
            <person name="Sarno A.F."/>
            <person name="Shmutz J."/>
            <person name="Schroeder D."/>
            <person name="de Vargas C."/>
            <person name="Verret F."/>
            <person name="von Dassow P."/>
            <person name="Valentin K."/>
            <person name="Van de Peer Y."/>
            <person name="Wheeler G."/>
            <person name="Dacks J.B."/>
            <person name="Delwiche C.F."/>
            <person name="Dyhrman S.T."/>
            <person name="Glockner G."/>
            <person name="John U."/>
            <person name="Richards T."/>
            <person name="Worden A.Z."/>
            <person name="Zhang X."/>
            <person name="Grigoriev I.V."/>
            <person name="Allen A.E."/>
            <person name="Bidle K."/>
            <person name="Borodovsky M."/>
            <person name="Bowler C."/>
            <person name="Brownlee C."/>
            <person name="Cock J.M."/>
            <person name="Elias M."/>
            <person name="Gladyshev V.N."/>
            <person name="Groth M."/>
            <person name="Guda C."/>
            <person name="Hadaegh A."/>
            <person name="Iglesias-Rodriguez M.D."/>
            <person name="Jenkins J."/>
            <person name="Jones B.M."/>
            <person name="Lawson T."/>
            <person name="Leese F."/>
            <person name="Lindquist E."/>
            <person name="Lobanov A."/>
            <person name="Lomsadze A."/>
            <person name="Malik S.B."/>
            <person name="Marsh M.E."/>
            <person name="Mackinder L."/>
            <person name="Mock T."/>
            <person name="Mueller-Roeber B."/>
            <person name="Pagarete A."/>
            <person name="Parker M."/>
            <person name="Probert I."/>
            <person name="Quesneville H."/>
            <person name="Raines C."/>
            <person name="Rensing S.A."/>
            <person name="Riano-Pachon D.M."/>
            <person name="Richier S."/>
            <person name="Rokitta S."/>
            <person name="Shiraiwa Y."/>
            <person name="Soanes D.M."/>
            <person name="van der Giezen M."/>
            <person name="Wahlund T.M."/>
            <person name="Williams B."/>
            <person name="Wilson W."/>
            <person name="Wolfe G."/>
            <person name="Wurch L.L."/>
        </authorList>
    </citation>
    <scope>NUCLEOTIDE SEQUENCE</scope>
</reference>
<dbReference type="PANTHER" id="PTHR11972:SF69">
    <property type="entry name" value="FERRIC REDUCTION OXIDASE 6-RELATED"/>
    <property type="match status" value="1"/>
</dbReference>
<dbReference type="SUPFAM" id="SSF63380">
    <property type="entry name" value="Riboflavin synthase domain-like"/>
    <property type="match status" value="1"/>
</dbReference>
<evidence type="ECO:0000256" key="5">
    <source>
        <dbReference type="ARBA" id="ARBA00023136"/>
    </source>
</evidence>
<evidence type="ECO:0000313" key="9">
    <source>
        <dbReference type="EnsemblProtists" id="EOD10919"/>
    </source>
</evidence>
<feature type="transmembrane region" description="Helical" evidence="7">
    <location>
        <begin position="242"/>
        <end position="264"/>
    </location>
</feature>
<evidence type="ECO:0000313" key="10">
    <source>
        <dbReference type="Proteomes" id="UP000013827"/>
    </source>
</evidence>